<evidence type="ECO:0000256" key="3">
    <source>
        <dbReference type="ARBA" id="ARBA00022448"/>
    </source>
</evidence>
<feature type="domain" description="EamA" evidence="9">
    <location>
        <begin position="8"/>
        <end position="144"/>
    </location>
</feature>
<dbReference type="SUPFAM" id="SSF103481">
    <property type="entry name" value="Multidrug resistance efflux transporter EmrE"/>
    <property type="match status" value="2"/>
</dbReference>
<organism evidence="10 11">
    <name type="scientific">Aphanomyces euteiches</name>
    <dbReference type="NCBI Taxonomy" id="100861"/>
    <lineage>
        <taxon>Eukaryota</taxon>
        <taxon>Sar</taxon>
        <taxon>Stramenopiles</taxon>
        <taxon>Oomycota</taxon>
        <taxon>Saprolegniomycetes</taxon>
        <taxon>Saprolegniales</taxon>
        <taxon>Verrucalvaceae</taxon>
        <taxon>Aphanomyces</taxon>
    </lineage>
</organism>
<proteinExistence type="inferred from homology"/>
<dbReference type="NCBIfam" id="TIGR00688">
    <property type="entry name" value="rarD"/>
    <property type="match status" value="1"/>
</dbReference>
<feature type="transmembrane region" description="Helical" evidence="8">
    <location>
        <begin position="237"/>
        <end position="260"/>
    </location>
</feature>
<name>A0A6G0XBB1_9STRA</name>
<dbReference type="AlphaFoldDB" id="A0A6G0XBB1"/>
<evidence type="ECO:0000256" key="7">
    <source>
        <dbReference type="ARBA" id="ARBA00023136"/>
    </source>
</evidence>
<reference evidence="10 11" key="1">
    <citation type="submission" date="2019-07" db="EMBL/GenBank/DDBJ databases">
        <title>Genomics analysis of Aphanomyces spp. identifies a new class of oomycete effector associated with host adaptation.</title>
        <authorList>
            <person name="Gaulin E."/>
        </authorList>
    </citation>
    <scope>NUCLEOTIDE SEQUENCE [LARGE SCALE GENOMIC DNA]</scope>
    <source>
        <strain evidence="10 11">ATCC 201684</strain>
    </source>
</reference>
<evidence type="ECO:0000256" key="4">
    <source>
        <dbReference type="ARBA" id="ARBA00022475"/>
    </source>
</evidence>
<feature type="domain" description="EamA" evidence="9">
    <location>
        <begin position="153"/>
        <end position="280"/>
    </location>
</feature>
<evidence type="ECO:0000313" key="11">
    <source>
        <dbReference type="Proteomes" id="UP000481153"/>
    </source>
</evidence>
<evidence type="ECO:0000313" key="10">
    <source>
        <dbReference type="EMBL" id="KAF0737446.1"/>
    </source>
</evidence>
<comment type="subcellular location">
    <subcellularLocation>
        <location evidence="1">Cell membrane</location>
        <topology evidence="1">Multi-pass membrane protein</topology>
    </subcellularLocation>
</comment>
<dbReference type="InterPro" id="IPR037185">
    <property type="entry name" value="EmrE-like"/>
</dbReference>
<keyword evidence="6 8" id="KW-1133">Transmembrane helix</keyword>
<feature type="transmembrane region" description="Helical" evidence="8">
    <location>
        <begin position="266"/>
        <end position="288"/>
    </location>
</feature>
<keyword evidence="5 8" id="KW-0812">Transmembrane</keyword>
<dbReference type="PANTHER" id="PTHR22911:SF137">
    <property type="entry name" value="SOLUTE CARRIER FAMILY 35 MEMBER G2-RELATED"/>
    <property type="match status" value="1"/>
</dbReference>
<evidence type="ECO:0000256" key="1">
    <source>
        <dbReference type="ARBA" id="ARBA00004651"/>
    </source>
</evidence>
<dbReference type="PANTHER" id="PTHR22911">
    <property type="entry name" value="ACYL-MALONYL CONDENSING ENZYME-RELATED"/>
    <property type="match status" value="1"/>
</dbReference>
<feature type="transmembrane region" description="Helical" evidence="8">
    <location>
        <begin position="72"/>
        <end position="93"/>
    </location>
</feature>
<comment type="caution">
    <text evidence="10">The sequence shown here is derived from an EMBL/GenBank/DDBJ whole genome shotgun (WGS) entry which is preliminary data.</text>
</comment>
<sequence>MIKPNPRFGVICCVITNLIWGVCPIYWKQITQAPYLQLLCHRIVWALPTLLIFLTATCQIQKLWTALCDWKLVLRYAISGIMLGATLFLTVWAVNSGHIVEMSLAFFINPLFNVLLGVVYLRETLRRWQWVSVACAAVGVLVVAISYGQVPWIALGIALNFSVYGLVKKLAPLDSVTGVTIELTLLFIPAIIYLNTCHHKVFGHLDTKTDLLLVGAGIFPTAIPYVLFSASAQHISMLLLGVLQYIQPTGHFLIGVFMYYEPFSTYKLIGFVIVWVALGMFTVESIVYHRQKASTPPISPSSNSAAEFVQVDDGAMKSPQAKYNASMSPNVIKTV</sequence>
<dbReference type="InterPro" id="IPR004626">
    <property type="entry name" value="RarD"/>
</dbReference>
<feature type="transmembrane region" description="Helical" evidence="8">
    <location>
        <begin position="7"/>
        <end position="27"/>
    </location>
</feature>
<gene>
    <name evidence="10" type="ORF">Ae201684_006608</name>
</gene>
<feature type="transmembrane region" description="Helical" evidence="8">
    <location>
        <begin position="99"/>
        <end position="121"/>
    </location>
</feature>
<feature type="transmembrane region" description="Helical" evidence="8">
    <location>
        <begin position="179"/>
        <end position="196"/>
    </location>
</feature>
<keyword evidence="11" id="KW-1185">Reference proteome</keyword>
<dbReference type="EMBL" id="VJMJ01000084">
    <property type="protein sequence ID" value="KAF0737446.1"/>
    <property type="molecule type" value="Genomic_DNA"/>
</dbReference>
<evidence type="ECO:0000256" key="5">
    <source>
        <dbReference type="ARBA" id="ARBA00022692"/>
    </source>
</evidence>
<evidence type="ECO:0000256" key="2">
    <source>
        <dbReference type="ARBA" id="ARBA00007362"/>
    </source>
</evidence>
<accession>A0A6G0XBB1</accession>
<feature type="transmembrane region" description="Helical" evidence="8">
    <location>
        <begin position="128"/>
        <end position="145"/>
    </location>
</feature>
<feature type="transmembrane region" description="Helical" evidence="8">
    <location>
        <begin position="211"/>
        <end position="230"/>
    </location>
</feature>
<feature type="transmembrane region" description="Helical" evidence="8">
    <location>
        <begin position="151"/>
        <end position="167"/>
    </location>
</feature>
<keyword evidence="7 8" id="KW-0472">Membrane</keyword>
<dbReference type="GO" id="GO:0005886">
    <property type="term" value="C:plasma membrane"/>
    <property type="evidence" value="ECO:0007669"/>
    <property type="project" value="UniProtKB-SubCell"/>
</dbReference>
<dbReference type="InterPro" id="IPR000620">
    <property type="entry name" value="EamA_dom"/>
</dbReference>
<dbReference type="VEuPathDB" id="FungiDB:AeMF1_015752"/>
<evidence type="ECO:0000256" key="6">
    <source>
        <dbReference type="ARBA" id="ARBA00022989"/>
    </source>
</evidence>
<dbReference type="Pfam" id="PF00892">
    <property type="entry name" value="EamA"/>
    <property type="match status" value="2"/>
</dbReference>
<dbReference type="Proteomes" id="UP000481153">
    <property type="component" value="Unassembled WGS sequence"/>
</dbReference>
<evidence type="ECO:0000259" key="9">
    <source>
        <dbReference type="Pfam" id="PF00892"/>
    </source>
</evidence>
<keyword evidence="4" id="KW-1003">Cell membrane</keyword>
<protein>
    <recommendedName>
        <fullName evidence="9">EamA domain-containing protein</fullName>
    </recommendedName>
</protein>
<evidence type="ECO:0000256" key="8">
    <source>
        <dbReference type="SAM" id="Phobius"/>
    </source>
</evidence>
<feature type="transmembrane region" description="Helical" evidence="8">
    <location>
        <begin position="43"/>
        <end position="60"/>
    </location>
</feature>
<keyword evidence="3" id="KW-0813">Transport</keyword>
<comment type="similarity">
    <text evidence="2">Belongs to the EamA transporter family.</text>
</comment>